<evidence type="ECO:0000256" key="5">
    <source>
        <dbReference type="ARBA" id="ARBA00022840"/>
    </source>
</evidence>
<dbReference type="PANTHER" id="PTHR31187">
    <property type="match status" value="1"/>
</dbReference>
<feature type="transmembrane region" description="Helical" evidence="8">
    <location>
        <begin position="325"/>
        <end position="346"/>
    </location>
</feature>
<dbReference type="NCBIfam" id="TIGR00769">
    <property type="entry name" value="AAA"/>
    <property type="match status" value="1"/>
</dbReference>
<feature type="transmembrane region" description="Helical" evidence="8">
    <location>
        <begin position="449"/>
        <end position="471"/>
    </location>
</feature>
<keyword evidence="3 8" id="KW-0812">Transmembrane</keyword>
<protein>
    <recommendedName>
        <fullName evidence="8">ADP,ATP carrier protein</fullName>
    </recommendedName>
</protein>
<evidence type="ECO:0000256" key="1">
    <source>
        <dbReference type="ARBA" id="ARBA00004141"/>
    </source>
</evidence>
<feature type="transmembrane region" description="Helical" evidence="8">
    <location>
        <begin position="229"/>
        <end position="245"/>
    </location>
</feature>
<proteinExistence type="inferred from homology"/>
<feature type="transmembrane region" description="Helical" evidence="8">
    <location>
        <begin position="252"/>
        <end position="273"/>
    </location>
</feature>
<feature type="compositionally biased region" description="Low complexity" evidence="9">
    <location>
        <begin position="619"/>
        <end position="636"/>
    </location>
</feature>
<keyword evidence="8" id="KW-0934">Plastid</keyword>
<feature type="transmembrane region" description="Helical" evidence="8">
    <location>
        <begin position="394"/>
        <end position="413"/>
    </location>
</feature>
<evidence type="ECO:0000256" key="6">
    <source>
        <dbReference type="ARBA" id="ARBA00022989"/>
    </source>
</evidence>
<dbReference type="GO" id="GO:0005471">
    <property type="term" value="F:ATP:ADP antiporter activity"/>
    <property type="evidence" value="ECO:0007669"/>
    <property type="project" value="InterPro"/>
</dbReference>
<feature type="compositionally biased region" description="Basic and acidic residues" evidence="9">
    <location>
        <begin position="571"/>
        <end position="590"/>
    </location>
</feature>
<keyword evidence="6 8" id="KW-1133">Transmembrane helix</keyword>
<keyword evidence="2 8" id="KW-0813">Transport</keyword>
<gene>
    <name evidence="10" type="ORF">OPV22_027279</name>
</gene>
<sequence length="636" mass="69079">MERVISTKGLLSLPPKPQTRSFHPLHTLRRRFPSAAACFPSPALRAHVPTSALRDFSSKERTCIPGPTAAAAANPESLHLLLGLCAKRRKVPTFRAGAAIPADGAGFVEEKEKPTKFLGVEMSTLKKIIPLGIMFFCILFNYTILRDTKDVLVVTAKGSSAEIIPFLKMWVNLPMAVGFMLLYTKLSNVLSKEALFYTVILPFLAFFGAFAFVLYPLRDAIHPTALADKLLAALGPSFLGPVAILRIWSFCLFYVMAELWGSVVISVLFWGFANQITTVEEAKEFYPLFGLGANIALIFSGRTVKYFSNLRKNLGPGVDGWAISLKGMMSIVVLLGLIICATYWGVNKFVVNDPSLPRSDRKKKEKPKLEVTWKSKLKAQFPSPNEYSSFMGDFSTATGVATFTMLLLGRLILRKFGWGVAAMITPTVLLLTGVGFFSLILFGEPLTPLLGSLGMTPLLAAVYVGALQNIFSKSAKYSLFDPCKEMAYIPLDEEMKVKGKAAIDVVCNPLGKSGGALIQQFMILSFGSLANSTPYLGGILLVIVLAWLGAARSLDSQFSPLAKQELEKEKMLKEKVKDPPTEATKDDNDGSKGNGSVHESVSSEYASNGSPSKQELAPESGGSSETSSSEQSSSVR</sequence>
<dbReference type="GO" id="GO:0005524">
    <property type="term" value="F:ATP binding"/>
    <property type="evidence" value="ECO:0007669"/>
    <property type="project" value="UniProtKB-KW"/>
</dbReference>
<feature type="transmembrane region" description="Helical" evidence="8">
    <location>
        <begin position="285"/>
        <end position="304"/>
    </location>
</feature>
<reference evidence="10 11" key="1">
    <citation type="submission" date="2022-12" db="EMBL/GenBank/DDBJ databases">
        <title>Chromosome-scale assembly of the Ensete ventricosum genome.</title>
        <authorList>
            <person name="Dussert Y."/>
            <person name="Stocks J."/>
            <person name="Wendawek A."/>
            <person name="Woldeyes F."/>
            <person name="Nichols R.A."/>
            <person name="Borrell J.S."/>
        </authorList>
    </citation>
    <scope>NUCLEOTIDE SEQUENCE [LARGE SCALE GENOMIC DNA]</scope>
    <source>
        <strain evidence="11">cv. Maze</strain>
        <tissue evidence="10">Seeds</tissue>
    </source>
</reference>
<feature type="compositionally biased region" description="Polar residues" evidence="9">
    <location>
        <begin position="597"/>
        <end position="613"/>
    </location>
</feature>
<accession>A0AAV8P565</accession>
<feature type="transmembrane region" description="Helical" evidence="8">
    <location>
        <begin position="420"/>
        <end position="443"/>
    </location>
</feature>
<organism evidence="10 11">
    <name type="scientific">Ensete ventricosum</name>
    <name type="common">Abyssinian banana</name>
    <name type="synonym">Musa ensete</name>
    <dbReference type="NCBI Taxonomy" id="4639"/>
    <lineage>
        <taxon>Eukaryota</taxon>
        <taxon>Viridiplantae</taxon>
        <taxon>Streptophyta</taxon>
        <taxon>Embryophyta</taxon>
        <taxon>Tracheophyta</taxon>
        <taxon>Spermatophyta</taxon>
        <taxon>Magnoliopsida</taxon>
        <taxon>Liliopsida</taxon>
        <taxon>Zingiberales</taxon>
        <taxon>Musaceae</taxon>
        <taxon>Ensete</taxon>
    </lineage>
</organism>
<keyword evidence="8" id="KW-0150">Chloroplast</keyword>
<evidence type="ECO:0000256" key="8">
    <source>
        <dbReference type="RuleBase" id="RU363121"/>
    </source>
</evidence>
<comment type="caution">
    <text evidence="10">The sequence shown here is derived from an EMBL/GenBank/DDBJ whole genome shotgun (WGS) entry which is preliminary data.</text>
</comment>
<dbReference type="Pfam" id="PF03219">
    <property type="entry name" value="TLC"/>
    <property type="match status" value="1"/>
</dbReference>
<feature type="transmembrane region" description="Helical" evidence="8">
    <location>
        <begin position="195"/>
        <end position="217"/>
    </location>
</feature>
<evidence type="ECO:0000256" key="7">
    <source>
        <dbReference type="ARBA" id="ARBA00023136"/>
    </source>
</evidence>
<comment type="similarity">
    <text evidence="8">Belongs to the ADP/ATP translocase tlc family.</text>
</comment>
<keyword evidence="4 8" id="KW-0547">Nucleotide-binding</keyword>
<dbReference type="EMBL" id="JAQQAF010000008">
    <property type="protein sequence ID" value="KAJ8464727.1"/>
    <property type="molecule type" value="Genomic_DNA"/>
</dbReference>
<evidence type="ECO:0000256" key="3">
    <source>
        <dbReference type="ARBA" id="ARBA00022692"/>
    </source>
</evidence>
<dbReference type="PANTHER" id="PTHR31187:SF13">
    <property type="entry name" value="ADP,ATP CARRIER PROTEIN 1, CHLOROPLASTIC"/>
    <property type="match status" value="1"/>
</dbReference>
<keyword evidence="11" id="KW-1185">Reference proteome</keyword>
<keyword evidence="7 8" id="KW-0472">Membrane</keyword>
<dbReference type="InterPro" id="IPR004667">
    <property type="entry name" value="ADP_ATP_car_bac_type"/>
</dbReference>
<evidence type="ECO:0000256" key="2">
    <source>
        <dbReference type="ARBA" id="ARBA00022448"/>
    </source>
</evidence>
<feature type="region of interest" description="Disordered" evidence="9">
    <location>
        <begin position="571"/>
        <end position="636"/>
    </location>
</feature>
<dbReference type="GO" id="GO:0031969">
    <property type="term" value="C:chloroplast membrane"/>
    <property type="evidence" value="ECO:0007669"/>
    <property type="project" value="UniProtKB-SubCell"/>
</dbReference>
<dbReference type="Proteomes" id="UP001222027">
    <property type="component" value="Unassembled WGS sequence"/>
</dbReference>
<feature type="transmembrane region" description="Helical" evidence="8">
    <location>
        <begin position="128"/>
        <end position="145"/>
    </location>
</feature>
<name>A0AAV8P565_ENSVE</name>
<comment type="subcellular location">
    <subcellularLocation>
        <location evidence="1">Membrane</location>
        <topology evidence="1">Multi-pass membrane protein</topology>
    </subcellularLocation>
    <subcellularLocation>
        <location evidence="8">Plastid</location>
        <location evidence="8">Chloroplast membrane</location>
        <topology evidence="8">Multi-pass membrane protein</topology>
    </subcellularLocation>
</comment>
<dbReference type="AlphaFoldDB" id="A0AAV8P565"/>
<evidence type="ECO:0000313" key="11">
    <source>
        <dbReference type="Proteomes" id="UP001222027"/>
    </source>
</evidence>
<feature type="transmembrane region" description="Helical" evidence="8">
    <location>
        <begin position="521"/>
        <end position="548"/>
    </location>
</feature>
<evidence type="ECO:0000313" key="10">
    <source>
        <dbReference type="EMBL" id="KAJ8464727.1"/>
    </source>
</evidence>
<evidence type="ECO:0000256" key="4">
    <source>
        <dbReference type="ARBA" id="ARBA00022741"/>
    </source>
</evidence>
<keyword evidence="5 8" id="KW-0067">ATP-binding</keyword>
<evidence type="ECO:0000256" key="9">
    <source>
        <dbReference type="SAM" id="MobiDB-lite"/>
    </source>
</evidence>
<feature type="transmembrane region" description="Helical" evidence="8">
    <location>
        <begin position="165"/>
        <end position="183"/>
    </location>
</feature>